<dbReference type="PANTHER" id="PTHR21600:SF87">
    <property type="entry name" value="RNA PSEUDOURIDYLATE SYNTHASE DOMAIN-CONTAINING PROTEIN 1"/>
    <property type="match status" value="1"/>
</dbReference>
<protein>
    <recommendedName>
        <fullName evidence="3">Pseudouridine synthase</fullName>
        <ecNumber evidence="3">5.4.99.-</ecNumber>
    </recommendedName>
</protein>
<dbReference type="SUPFAM" id="SSF55120">
    <property type="entry name" value="Pseudouridine synthase"/>
    <property type="match status" value="1"/>
</dbReference>
<evidence type="ECO:0000256" key="2">
    <source>
        <dbReference type="PIRSR" id="PIRSR606225-1"/>
    </source>
</evidence>
<comment type="similarity">
    <text evidence="1 3">Belongs to the pseudouridine synthase RluA family.</text>
</comment>
<accession>A0A1F8AQX6</accession>
<dbReference type="GO" id="GO:0140098">
    <property type="term" value="F:catalytic activity, acting on RNA"/>
    <property type="evidence" value="ECO:0007669"/>
    <property type="project" value="UniProtKB-ARBA"/>
</dbReference>
<name>A0A1F8AQX6_9BACT</name>
<evidence type="ECO:0000256" key="3">
    <source>
        <dbReference type="RuleBase" id="RU362028"/>
    </source>
</evidence>
<comment type="catalytic activity">
    <reaction evidence="3">
        <text>a uridine in RNA = a pseudouridine in RNA</text>
        <dbReference type="Rhea" id="RHEA:48348"/>
        <dbReference type="Rhea" id="RHEA-COMP:12068"/>
        <dbReference type="Rhea" id="RHEA-COMP:12069"/>
        <dbReference type="ChEBI" id="CHEBI:65314"/>
        <dbReference type="ChEBI" id="CHEBI:65315"/>
    </reaction>
</comment>
<dbReference type="Pfam" id="PF00849">
    <property type="entry name" value="PseudoU_synth_2"/>
    <property type="match status" value="1"/>
</dbReference>
<comment type="function">
    <text evidence="3">Responsible for synthesis of pseudouridine from uracil.</text>
</comment>
<feature type="active site" evidence="2">
    <location>
        <position position="71"/>
    </location>
</feature>
<evidence type="ECO:0000259" key="4">
    <source>
        <dbReference type="Pfam" id="PF00849"/>
    </source>
</evidence>
<dbReference type="CDD" id="cd02869">
    <property type="entry name" value="PseudoU_synth_RluA_like"/>
    <property type="match status" value="1"/>
</dbReference>
<dbReference type="AlphaFoldDB" id="A0A1F8AQX6"/>
<dbReference type="InterPro" id="IPR050188">
    <property type="entry name" value="RluA_PseudoU_synthase"/>
</dbReference>
<keyword evidence="3" id="KW-0413">Isomerase</keyword>
<dbReference type="GO" id="GO:0003723">
    <property type="term" value="F:RNA binding"/>
    <property type="evidence" value="ECO:0007669"/>
    <property type="project" value="InterPro"/>
</dbReference>
<evidence type="ECO:0000256" key="1">
    <source>
        <dbReference type="ARBA" id="ARBA00010876"/>
    </source>
</evidence>
<sequence length="245" mass="28295">MREKKKSNHLRPPRIIFEDDTFIVLDKPSRWIVNEALTTKGQKVLQEWLKKRDYPLAKSREFRSGIVHRLDKETSGLLIVAKTVKAFENLQMQFKMRKVKKTYLALVHGKVSPEEGIIDAPVGRLPWRKDRFGVLPGGREARTEYKLVKQFGDKFSLLELHPHTGRTHQIRIHLKHIGHPVVGDSFYAGRKTARADRRWCNRLFLHASRISFLHPESGKNVDFVSQFPGELGAALESLETKTQSK</sequence>
<dbReference type="InterPro" id="IPR020103">
    <property type="entry name" value="PsdUridine_synth_cat_dom_sf"/>
</dbReference>
<dbReference type="EMBL" id="MGGW01000017">
    <property type="protein sequence ID" value="OGM54167.1"/>
    <property type="molecule type" value="Genomic_DNA"/>
</dbReference>
<proteinExistence type="inferred from homology"/>
<evidence type="ECO:0000313" key="5">
    <source>
        <dbReference type="EMBL" id="OGM54167.1"/>
    </source>
</evidence>
<organism evidence="5 6">
    <name type="scientific">Candidatus Woesebacteria bacterium RIFCSPHIGHO2_12_FULL_41_24</name>
    <dbReference type="NCBI Taxonomy" id="1802510"/>
    <lineage>
        <taxon>Bacteria</taxon>
        <taxon>Candidatus Woeseibacteriota</taxon>
    </lineage>
</organism>
<dbReference type="PROSITE" id="PS01129">
    <property type="entry name" value="PSI_RLU"/>
    <property type="match status" value="1"/>
</dbReference>
<dbReference type="PANTHER" id="PTHR21600">
    <property type="entry name" value="MITOCHONDRIAL RNA PSEUDOURIDINE SYNTHASE"/>
    <property type="match status" value="1"/>
</dbReference>
<dbReference type="EC" id="5.4.99.-" evidence="3"/>
<dbReference type="GO" id="GO:0009982">
    <property type="term" value="F:pseudouridine synthase activity"/>
    <property type="evidence" value="ECO:0007669"/>
    <property type="project" value="InterPro"/>
</dbReference>
<reference evidence="5 6" key="1">
    <citation type="journal article" date="2016" name="Nat. Commun.">
        <title>Thousands of microbial genomes shed light on interconnected biogeochemical processes in an aquifer system.</title>
        <authorList>
            <person name="Anantharaman K."/>
            <person name="Brown C.T."/>
            <person name="Hug L.A."/>
            <person name="Sharon I."/>
            <person name="Castelle C.J."/>
            <person name="Probst A.J."/>
            <person name="Thomas B.C."/>
            <person name="Singh A."/>
            <person name="Wilkins M.J."/>
            <person name="Karaoz U."/>
            <person name="Brodie E.L."/>
            <person name="Williams K.H."/>
            <person name="Hubbard S.S."/>
            <person name="Banfield J.F."/>
        </authorList>
    </citation>
    <scope>NUCLEOTIDE SEQUENCE [LARGE SCALE GENOMIC DNA]</scope>
</reference>
<evidence type="ECO:0000313" key="6">
    <source>
        <dbReference type="Proteomes" id="UP000178603"/>
    </source>
</evidence>
<dbReference type="GO" id="GO:0000455">
    <property type="term" value="P:enzyme-directed rRNA pseudouridine synthesis"/>
    <property type="evidence" value="ECO:0007669"/>
    <property type="project" value="TreeGrafter"/>
</dbReference>
<dbReference type="InterPro" id="IPR006225">
    <property type="entry name" value="PsdUridine_synth_RluC/D"/>
</dbReference>
<dbReference type="Gene3D" id="3.30.2350.10">
    <property type="entry name" value="Pseudouridine synthase"/>
    <property type="match status" value="1"/>
</dbReference>
<gene>
    <name evidence="5" type="ORF">A3E44_00595</name>
</gene>
<dbReference type="InterPro" id="IPR006224">
    <property type="entry name" value="PsdUridine_synth_RluA-like_CS"/>
</dbReference>
<dbReference type="NCBIfam" id="TIGR00005">
    <property type="entry name" value="rluA_subfam"/>
    <property type="match status" value="1"/>
</dbReference>
<comment type="caution">
    <text evidence="5">The sequence shown here is derived from an EMBL/GenBank/DDBJ whole genome shotgun (WGS) entry which is preliminary data.</text>
</comment>
<feature type="domain" description="Pseudouridine synthase RsuA/RluA-like" evidence="4">
    <location>
        <begin position="22"/>
        <end position="176"/>
    </location>
</feature>
<dbReference type="Proteomes" id="UP000178603">
    <property type="component" value="Unassembled WGS sequence"/>
</dbReference>
<dbReference type="InterPro" id="IPR006145">
    <property type="entry name" value="PsdUridine_synth_RsuA/RluA"/>
</dbReference>